<dbReference type="RefSeq" id="WP_129069936.1">
    <property type="nucleotide sequence ID" value="NZ_RDFA01000006.1"/>
</dbReference>
<evidence type="ECO:0000256" key="1">
    <source>
        <dbReference type="SAM" id="Phobius"/>
    </source>
</evidence>
<feature type="transmembrane region" description="Helical" evidence="1">
    <location>
        <begin position="203"/>
        <end position="225"/>
    </location>
</feature>
<evidence type="ECO:0000313" key="2">
    <source>
        <dbReference type="EMBL" id="RXK47224.1"/>
    </source>
</evidence>
<feature type="transmembrane region" description="Helical" evidence="1">
    <location>
        <begin position="151"/>
        <end position="174"/>
    </location>
</feature>
<dbReference type="AlphaFoldDB" id="A0A498KT60"/>
<gene>
    <name evidence="2" type="ORF">EAF64_15670</name>
</gene>
<dbReference type="Proteomes" id="UP000289691">
    <property type="component" value="Unassembled WGS sequence"/>
</dbReference>
<feature type="transmembrane region" description="Helical" evidence="1">
    <location>
        <begin position="58"/>
        <end position="77"/>
    </location>
</feature>
<comment type="caution">
    <text evidence="2">The sequence shown here is derived from an EMBL/GenBank/DDBJ whole genome shotgun (WGS) entry which is preliminary data.</text>
</comment>
<feature type="transmembrane region" description="Helical" evidence="1">
    <location>
        <begin position="324"/>
        <end position="341"/>
    </location>
</feature>
<dbReference type="OrthoDB" id="237955at2157"/>
<feature type="transmembrane region" description="Helical" evidence="1">
    <location>
        <begin position="119"/>
        <end position="139"/>
    </location>
</feature>
<feature type="transmembrane region" description="Helical" evidence="1">
    <location>
        <begin position="31"/>
        <end position="52"/>
    </location>
</feature>
<accession>A0A498KT60</accession>
<name>A0A498KT60_9EURY</name>
<reference evidence="2 3" key="1">
    <citation type="submission" date="2019-01" db="EMBL/GenBank/DDBJ databases">
        <title>Halorientalis sp. F13-25 a new haloarchaeum isolated from hypersaline water.</title>
        <authorList>
            <person name="Ana D.-V."/>
            <person name="Cristina S.-P."/>
            <person name="Antonio V."/>
        </authorList>
    </citation>
    <scope>NUCLEOTIDE SEQUENCE [LARGE SCALE GENOMIC DNA]</scope>
    <source>
        <strain evidence="2 3">F13-25</strain>
    </source>
</reference>
<evidence type="ECO:0000313" key="3">
    <source>
        <dbReference type="Proteomes" id="UP000289691"/>
    </source>
</evidence>
<protein>
    <submittedName>
        <fullName evidence="2">Uncharacterized protein</fullName>
    </submittedName>
</protein>
<sequence length="346" mass="37974">MEADEKMDEVWVTRLSRVFVERSPVGSLPTILLTVGLVPFALTGVFLTLIGFDVRRVFLGSQLLASAMIAVATVLICRYDTVVLSTFVERATEVTPHDDNREIRAIAARYRAFFTDTRATTVVWTALILFAVLANDGYFRALGVPGYTDPAYLVYLVFTAWGGAITAVGIRMAATTTLCIREIGQLDFSIDPLHPDGLGGLSAIGYFAIRTTTMLSIGALGLPLAFDVVRVGGGSGIIYVLVAIYIGLIVGSFAFPTVYINRRANEIKQEQLNDTRERIHDLSERLMAADDPEAIEPLQMKLAELRTAYDTYDSVSLYPMSLSIASRLASSVLLPLFFLLFETYVV</sequence>
<keyword evidence="1" id="KW-1133">Transmembrane helix</keyword>
<keyword evidence="3" id="KW-1185">Reference proteome</keyword>
<proteinExistence type="predicted"/>
<organism evidence="2 3">
    <name type="scientific">Halorientalis pallida</name>
    <dbReference type="NCBI Taxonomy" id="2479928"/>
    <lineage>
        <taxon>Archaea</taxon>
        <taxon>Methanobacteriati</taxon>
        <taxon>Methanobacteriota</taxon>
        <taxon>Stenosarchaea group</taxon>
        <taxon>Halobacteria</taxon>
        <taxon>Halobacteriales</taxon>
        <taxon>Haloarculaceae</taxon>
        <taxon>Halorientalis</taxon>
    </lineage>
</organism>
<keyword evidence="1" id="KW-0472">Membrane</keyword>
<keyword evidence="1" id="KW-0812">Transmembrane</keyword>
<dbReference type="EMBL" id="RDFA01000006">
    <property type="protein sequence ID" value="RXK47224.1"/>
    <property type="molecule type" value="Genomic_DNA"/>
</dbReference>
<feature type="transmembrane region" description="Helical" evidence="1">
    <location>
        <begin position="237"/>
        <end position="260"/>
    </location>
</feature>